<evidence type="ECO:0000256" key="1">
    <source>
        <dbReference type="SAM" id="MobiDB-lite"/>
    </source>
</evidence>
<sequence length="85" mass="9421">MEGRVTVHPEQNAGNRRGRGRGGGRNQARHVTKTDGELKISVKVGDSLNVNQSHCRLPSTRSFSGKLQHTQAPTKYATECEIFFE</sequence>
<name>A0A3P7VXL4_HAEPC</name>
<accession>A0A3P7VXL4</accession>
<evidence type="ECO:0000313" key="3">
    <source>
        <dbReference type="Proteomes" id="UP000268014"/>
    </source>
</evidence>
<evidence type="ECO:0000313" key="2">
    <source>
        <dbReference type="EMBL" id="VDO10198.1"/>
    </source>
</evidence>
<reference evidence="2 3" key="1">
    <citation type="submission" date="2018-11" db="EMBL/GenBank/DDBJ databases">
        <authorList>
            <consortium name="Pathogen Informatics"/>
        </authorList>
    </citation>
    <scope>NUCLEOTIDE SEQUENCE [LARGE SCALE GENOMIC DNA]</scope>
    <source>
        <strain evidence="2 3">MHpl1</strain>
    </source>
</reference>
<protein>
    <submittedName>
        <fullName evidence="2">Uncharacterized protein</fullName>
    </submittedName>
</protein>
<dbReference type="AlphaFoldDB" id="A0A3P7VXL4"/>
<dbReference type="Proteomes" id="UP000268014">
    <property type="component" value="Unassembled WGS sequence"/>
</dbReference>
<feature type="region of interest" description="Disordered" evidence="1">
    <location>
        <begin position="1"/>
        <end position="31"/>
    </location>
</feature>
<proteinExistence type="predicted"/>
<feature type="compositionally biased region" description="Basic residues" evidence="1">
    <location>
        <begin position="16"/>
        <end position="31"/>
    </location>
</feature>
<keyword evidence="3" id="KW-1185">Reference proteome</keyword>
<organism evidence="2 3">
    <name type="scientific">Haemonchus placei</name>
    <name type="common">Barber's pole worm</name>
    <dbReference type="NCBI Taxonomy" id="6290"/>
    <lineage>
        <taxon>Eukaryota</taxon>
        <taxon>Metazoa</taxon>
        <taxon>Ecdysozoa</taxon>
        <taxon>Nematoda</taxon>
        <taxon>Chromadorea</taxon>
        <taxon>Rhabditida</taxon>
        <taxon>Rhabditina</taxon>
        <taxon>Rhabditomorpha</taxon>
        <taxon>Strongyloidea</taxon>
        <taxon>Trichostrongylidae</taxon>
        <taxon>Haemonchus</taxon>
    </lineage>
</organism>
<gene>
    <name evidence="2" type="ORF">HPLM_LOCUS1574</name>
</gene>
<dbReference type="EMBL" id="UZAF01002174">
    <property type="protein sequence ID" value="VDO10198.1"/>
    <property type="molecule type" value="Genomic_DNA"/>
</dbReference>